<dbReference type="AlphaFoldDB" id="A0AAN7T927"/>
<reference evidence="2" key="1">
    <citation type="submission" date="2023-08" db="EMBL/GenBank/DDBJ databases">
        <title>Black Yeasts Isolated from many extreme environments.</title>
        <authorList>
            <person name="Coleine C."/>
            <person name="Stajich J.E."/>
            <person name="Selbmann L."/>
        </authorList>
    </citation>
    <scope>NUCLEOTIDE SEQUENCE</scope>
    <source>
        <strain evidence="2">CCFEE 5401</strain>
    </source>
</reference>
<feature type="compositionally biased region" description="Polar residues" evidence="1">
    <location>
        <begin position="93"/>
        <end position="106"/>
    </location>
</feature>
<comment type="caution">
    <text evidence="2">The sequence shown here is derived from an EMBL/GenBank/DDBJ whole genome shotgun (WGS) entry which is preliminary data.</text>
</comment>
<proteinExistence type="predicted"/>
<feature type="region of interest" description="Disordered" evidence="1">
    <location>
        <begin position="93"/>
        <end position="129"/>
    </location>
</feature>
<feature type="compositionally biased region" description="Low complexity" evidence="1">
    <location>
        <begin position="114"/>
        <end position="128"/>
    </location>
</feature>
<evidence type="ECO:0000256" key="1">
    <source>
        <dbReference type="SAM" id="MobiDB-lite"/>
    </source>
</evidence>
<organism evidence="2 3">
    <name type="scientific">Meristemomyces frigidus</name>
    <dbReference type="NCBI Taxonomy" id="1508187"/>
    <lineage>
        <taxon>Eukaryota</taxon>
        <taxon>Fungi</taxon>
        <taxon>Dikarya</taxon>
        <taxon>Ascomycota</taxon>
        <taxon>Pezizomycotina</taxon>
        <taxon>Dothideomycetes</taxon>
        <taxon>Dothideomycetidae</taxon>
        <taxon>Mycosphaerellales</taxon>
        <taxon>Teratosphaeriaceae</taxon>
        <taxon>Meristemomyces</taxon>
    </lineage>
</organism>
<dbReference type="EMBL" id="JAVRRL010000108">
    <property type="protein sequence ID" value="KAK5107746.1"/>
    <property type="molecule type" value="Genomic_DNA"/>
</dbReference>
<accession>A0AAN7T927</accession>
<gene>
    <name evidence="2" type="ORF">LTR62_000722</name>
</gene>
<dbReference type="Proteomes" id="UP001310890">
    <property type="component" value="Unassembled WGS sequence"/>
</dbReference>
<sequence>MDALVLCPGIGNTRGGVTTAMTPTIALPTERDIFYNPVVAPVRHGRTASLSGLSSPSLTHRRCMSTAALIRDSRPSNTLLQAMTVRLEQICQSRSTSPTTTSNGTAPSLAAGFSPNNTTRTRSTSPTSALAGQPLSVNLNNNHANLELCLSVLDIFSEYGNPYIGVYRKQGGDCVRPWAILQYHNTEEAIEASSQSKATSSRHGVRAHYVGGRAVRAELVQDCGSVCVSTATGVPIESGQEVFRMLCDYGPIGKIAELDGCVKVTFRTYGGYKAAKDALQTADVGKYCYQF</sequence>
<name>A0AAN7T927_9PEZI</name>
<evidence type="ECO:0000313" key="3">
    <source>
        <dbReference type="Proteomes" id="UP001310890"/>
    </source>
</evidence>
<protein>
    <submittedName>
        <fullName evidence="2">Uncharacterized protein</fullName>
    </submittedName>
</protein>
<evidence type="ECO:0000313" key="2">
    <source>
        <dbReference type="EMBL" id="KAK5107746.1"/>
    </source>
</evidence>